<organism evidence="9">
    <name type="scientific">Candidatus Shikimatogenerans sp. AspAUS03</name>
    <dbReference type="NCBI Taxonomy" id="3158563"/>
    <lineage>
        <taxon>Bacteria</taxon>
        <taxon>Pseudomonadati</taxon>
        <taxon>Bacteroidota</taxon>
        <taxon>Flavobacteriia</taxon>
        <taxon>Flavobacteriales</taxon>
        <taxon>Candidatus Shikimatogenerans</taxon>
    </lineage>
</organism>
<feature type="binding site" evidence="8">
    <location>
        <position position="207"/>
    </location>
    <ligand>
        <name>Zn(2+)</name>
        <dbReference type="ChEBI" id="CHEBI:29105"/>
        <label>1</label>
        <note>catalytic</note>
    </ligand>
</feature>
<dbReference type="PANTHER" id="PTHR46018">
    <property type="entry name" value="ZINC PHOSPHODIESTERASE ELAC PROTEIN 1"/>
    <property type="match status" value="1"/>
</dbReference>
<sequence length="298" mass="35776">MKTKLIILGNNSSLPKKNYYPSAQILYMNNKYFLIDCGENTQSQILKSKIKFLKINNIFISHLHEDHYLGIFNLLFTYNLLKRKKNIKIYCPLILKILIKKFIKLLKKKMNYKIIFHILYKNKNTIIYNKNNIKIYTFPLKHNVYCNGFLFIENIYKKKIYWNKFLKNNNIKNINIINKKNINKNIYFNKKFIKYKLKQKSYAYCSDTKYNKDIIPFIKNINLLYHESTYLHKDKKIAFNKGHSTAYQAAKIANYSNVSKLLLGHFSNKIVNLNLYLKEAKIIFKNVYISEILKTYYL</sequence>
<keyword evidence="7 8" id="KW-0862">Zinc</keyword>
<dbReference type="Gene3D" id="3.60.15.10">
    <property type="entry name" value="Ribonuclease Z/Hydroxyacylglutathione hydrolase-like"/>
    <property type="match status" value="1"/>
</dbReference>
<dbReference type="InterPro" id="IPR013471">
    <property type="entry name" value="RNase_Z/BN"/>
</dbReference>
<dbReference type="SUPFAM" id="SSF56281">
    <property type="entry name" value="Metallo-hydrolase/oxidoreductase"/>
    <property type="match status" value="1"/>
</dbReference>
<evidence type="ECO:0000256" key="1">
    <source>
        <dbReference type="ARBA" id="ARBA00011738"/>
    </source>
</evidence>
<keyword evidence="5 8" id="KW-0255">Endonuclease</keyword>
<comment type="similarity">
    <text evidence="8">Belongs to the RNase Z family.</text>
</comment>
<comment type="subunit">
    <text evidence="1 8">Homodimer.</text>
</comment>
<accession>A0AAU7QT03</accession>
<dbReference type="NCBIfam" id="NF000801">
    <property type="entry name" value="PRK00055.1-3"/>
    <property type="match status" value="1"/>
</dbReference>
<feature type="binding site" evidence="8">
    <location>
        <position position="265"/>
    </location>
    <ligand>
        <name>Zn(2+)</name>
        <dbReference type="ChEBI" id="CHEBI:29105"/>
        <label>2</label>
        <note>catalytic</note>
    </ligand>
</feature>
<name>A0AAU7QT03_9FLAO</name>
<comment type="catalytic activity">
    <reaction evidence="8">
        <text>Endonucleolytic cleavage of RNA, removing extra 3' nucleotides from tRNA precursor, generating 3' termini of tRNAs. A 3'-hydroxy group is left at the tRNA terminus and a 5'-phosphoryl group is left at the trailer molecule.</text>
        <dbReference type="EC" id="3.1.26.11"/>
    </reaction>
</comment>
<evidence type="ECO:0000256" key="4">
    <source>
        <dbReference type="ARBA" id="ARBA00022723"/>
    </source>
</evidence>
<feature type="binding site" evidence="8">
    <location>
        <position position="207"/>
    </location>
    <ligand>
        <name>Zn(2+)</name>
        <dbReference type="ChEBI" id="CHEBI:29105"/>
        <label>2</label>
        <note>catalytic</note>
    </ligand>
</feature>
<dbReference type="EC" id="3.1.26.11" evidence="8"/>
<feature type="binding site" evidence="8">
    <location>
        <position position="67"/>
    </location>
    <ligand>
        <name>Zn(2+)</name>
        <dbReference type="ChEBI" id="CHEBI:29105"/>
        <label>2</label>
        <note>catalytic</note>
    </ligand>
</feature>
<keyword evidence="6 8" id="KW-0378">Hydrolase</keyword>
<evidence type="ECO:0000256" key="3">
    <source>
        <dbReference type="ARBA" id="ARBA00022722"/>
    </source>
</evidence>
<dbReference type="GO" id="GO:0042781">
    <property type="term" value="F:3'-tRNA processing endoribonuclease activity"/>
    <property type="evidence" value="ECO:0007669"/>
    <property type="project" value="UniProtKB-UniRule"/>
</dbReference>
<protein>
    <recommendedName>
        <fullName evidence="8">Ribonuclease Z</fullName>
        <shortName evidence="8">RNase Z</shortName>
        <ecNumber evidence="8">3.1.26.11</ecNumber>
    </recommendedName>
    <alternativeName>
        <fullName evidence="8">tRNA 3 endonuclease</fullName>
    </alternativeName>
    <alternativeName>
        <fullName evidence="8">tRNase Z</fullName>
    </alternativeName>
</protein>
<evidence type="ECO:0000256" key="2">
    <source>
        <dbReference type="ARBA" id="ARBA00022694"/>
    </source>
</evidence>
<reference evidence="9" key="1">
    <citation type="submission" date="2024-06" db="EMBL/GenBank/DDBJ databases">
        <title>Diversity, functionality, and evolutionary history of bacterial symbionts in false click beetles (Coleoptera, Throscidae).</title>
        <authorList>
            <person name="Wierz J.C."/>
            <person name="Malm H."/>
            <person name="Kaltenpoth M."/>
            <person name="Engl T."/>
        </authorList>
    </citation>
    <scope>NUCLEOTIDE SEQUENCE</scope>
    <source>
        <strain evidence="9">AspAUS03</strain>
    </source>
</reference>
<evidence type="ECO:0000313" key="9">
    <source>
        <dbReference type="EMBL" id="XBT18844.1"/>
    </source>
</evidence>
<dbReference type="HAMAP" id="MF_01818">
    <property type="entry name" value="RNase_Z_BN"/>
    <property type="match status" value="1"/>
</dbReference>
<dbReference type="EMBL" id="CP157897">
    <property type="protein sequence ID" value="XBT18844.1"/>
    <property type="molecule type" value="Genomic_DNA"/>
</dbReference>
<dbReference type="InterPro" id="IPR036866">
    <property type="entry name" value="RibonucZ/Hydroxyglut_hydro"/>
</dbReference>
<evidence type="ECO:0000256" key="5">
    <source>
        <dbReference type="ARBA" id="ARBA00022759"/>
    </source>
</evidence>
<evidence type="ECO:0000256" key="7">
    <source>
        <dbReference type="ARBA" id="ARBA00022833"/>
    </source>
</evidence>
<dbReference type="PANTHER" id="PTHR46018:SF2">
    <property type="entry name" value="ZINC PHOSPHODIESTERASE ELAC PROTEIN 1"/>
    <property type="match status" value="1"/>
</dbReference>
<keyword evidence="4 8" id="KW-0479">Metal-binding</keyword>
<evidence type="ECO:0000256" key="6">
    <source>
        <dbReference type="ARBA" id="ARBA00022801"/>
    </source>
</evidence>
<comment type="cofactor">
    <cofactor evidence="8">
        <name>Zn(2+)</name>
        <dbReference type="ChEBI" id="CHEBI:29105"/>
    </cofactor>
    <text evidence="8">Binds 2 Zn(2+) ions.</text>
</comment>
<feature type="binding site" evidence="8">
    <location>
        <position position="64"/>
    </location>
    <ligand>
        <name>Zn(2+)</name>
        <dbReference type="ChEBI" id="CHEBI:29105"/>
        <label>1</label>
        <note>catalytic</note>
    </ligand>
</feature>
<feature type="active site" description="Proton acceptor" evidence="8">
    <location>
        <position position="66"/>
    </location>
</feature>
<evidence type="ECO:0000256" key="8">
    <source>
        <dbReference type="HAMAP-Rule" id="MF_01818"/>
    </source>
</evidence>
<gene>
    <name evidence="8" type="primary">rnz</name>
    <name evidence="9" type="ORF">ABPD24_00835</name>
</gene>
<dbReference type="CDD" id="cd07717">
    <property type="entry name" value="RNaseZ_ZiPD-like_MBL-fold"/>
    <property type="match status" value="1"/>
</dbReference>
<comment type="function">
    <text evidence="8">Zinc phosphodiesterase, which displays some tRNA 3'-processing endonuclease activity. Probably involved in tRNA maturation, by removing a 3'-trailer from precursor tRNA.</text>
</comment>
<dbReference type="AlphaFoldDB" id="A0AAU7QT03"/>
<feature type="binding site" evidence="8">
    <location>
        <position position="142"/>
    </location>
    <ligand>
        <name>Zn(2+)</name>
        <dbReference type="ChEBI" id="CHEBI:29105"/>
        <label>1</label>
        <note>catalytic</note>
    </ligand>
</feature>
<dbReference type="Pfam" id="PF23023">
    <property type="entry name" value="Anti-Pycsar_Apyc1"/>
    <property type="match status" value="1"/>
</dbReference>
<proteinExistence type="inferred from homology"/>
<feature type="binding site" evidence="8">
    <location>
        <position position="66"/>
    </location>
    <ligand>
        <name>Zn(2+)</name>
        <dbReference type="ChEBI" id="CHEBI:29105"/>
        <label>2</label>
        <note>catalytic</note>
    </ligand>
</feature>
<keyword evidence="3 8" id="KW-0540">Nuclease</keyword>
<dbReference type="GO" id="GO:0008270">
    <property type="term" value="F:zinc ion binding"/>
    <property type="evidence" value="ECO:0007669"/>
    <property type="project" value="UniProtKB-UniRule"/>
</dbReference>
<keyword evidence="2 8" id="KW-0819">tRNA processing</keyword>
<feature type="binding site" evidence="8">
    <location>
        <position position="62"/>
    </location>
    <ligand>
        <name>Zn(2+)</name>
        <dbReference type="ChEBI" id="CHEBI:29105"/>
        <label>1</label>
        <note>catalytic</note>
    </ligand>
</feature>